<evidence type="ECO:0000313" key="8">
    <source>
        <dbReference type="EMBL" id="SER79391.1"/>
    </source>
</evidence>
<dbReference type="Proteomes" id="UP000198571">
    <property type="component" value="Unassembled WGS sequence"/>
</dbReference>
<dbReference type="SMART" id="SM00533">
    <property type="entry name" value="MUTSd"/>
    <property type="match status" value="1"/>
</dbReference>
<dbReference type="FunFam" id="3.40.50.300:FF:000830">
    <property type="entry name" value="Endonuclease MutS2"/>
    <property type="match status" value="1"/>
</dbReference>
<dbReference type="STRING" id="1601833.SAMN05518684_1041"/>
<keyword evidence="6" id="KW-0238">DNA-binding</keyword>
<dbReference type="GO" id="GO:0140664">
    <property type="term" value="F:ATP-dependent DNA damage sensor activity"/>
    <property type="evidence" value="ECO:0007669"/>
    <property type="project" value="InterPro"/>
</dbReference>
<dbReference type="PROSITE" id="PS00486">
    <property type="entry name" value="DNA_MISMATCH_REPAIR_2"/>
    <property type="match status" value="1"/>
</dbReference>
<dbReference type="GO" id="GO:0045910">
    <property type="term" value="P:negative regulation of DNA recombination"/>
    <property type="evidence" value="ECO:0007669"/>
    <property type="project" value="InterPro"/>
</dbReference>
<evidence type="ECO:0000256" key="4">
    <source>
        <dbReference type="ARBA" id="ARBA00022840"/>
    </source>
</evidence>
<reference evidence="9" key="1">
    <citation type="submission" date="2016-10" db="EMBL/GenBank/DDBJ databases">
        <authorList>
            <person name="Varghese N."/>
            <person name="Submissions S."/>
        </authorList>
    </citation>
    <scope>NUCLEOTIDE SEQUENCE [LARGE SCALE GENOMIC DNA]</scope>
    <source>
        <strain evidence="9">S9</strain>
    </source>
</reference>
<evidence type="ECO:0000259" key="7">
    <source>
        <dbReference type="PROSITE" id="PS00486"/>
    </source>
</evidence>
<organism evidence="8 9">
    <name type="scientific">Salipaludibacillus aurantiacus</name>
    <dbReference type="NCBI Taxonomy" id="1601833"/>
    <lineage>
        <taxon>Bacteria</taxon>
        <taxon>Bacillati</taxon>
        <taxon>Bacillota</taxon>
        <taxon>Bacilli</taxon>
        <taxon>Bacillales</taxon>
        <taxon>Bacillaceae</taxon>
    </lineage>
</organism>
<accession>A0A1H9S319</accession>
<dbReference type="PANTHER" id="PTHR48466">
    <property type="entry name" value="OS10G0509000 PROTEIN-RELATED"/>
    <property type="match status" value="1"/>
</dbReference>
<evidence type="ECO:0000256" key="3">
    <source>
        <dbReference type="ARBA" id="ARBA00022801"/>
    </source>
</evidence>
<feature type="domain" description="DNA mismatch repair proteins mutS family" evidence="7">
    <location>
        <begin position="405"/>
        <end position="421"/>
    </location>
</feature>
<keyword evidence="9" id="KW-1185">Reference proteome</keyword>
<keyword evidence="1" id="KW-0699">rRNA-binding</keyword>
<dbReference type="Gene3D" id="3.40.50.300">
    <property type="entry name" value="P-loop containing nucleotide triphosphate hydrolases"/>
    <property type="match status" value="1"/>
</dbReference>
<dbReference type="SMART" id="SM00534">
    <property type="entry name" value="MUTSac"/>
    <property type="match status" value="1"/>
</dbReference>
<dbReference type="InterPro" id="IPR045076">
    <property type="entry name" value="MutS"/>
</dbReference>
<protein>
    <submittedName>
        <fullName evidence="8">MutS2 family protein</fullName>
    </submittedName>
</protein>
<dbReference type="PANTHER" id="PTHR48466:SF2">
    <property type="entry name" value="OS10G0509000 PROTEIN"/>
    <property type="match status" value="1"/>
</dbReference>
<dbReference type="InterPro" id="IPR007696">
    <property type="entry name" value="DNA_mismatch_repair_MutS_core"/>
</dbReference>
<dbReference type="InterPro" id="IPR036187">
    <property type="entry name" value="DNA_mismatch_repair_MutS_sf"/>
</dbReference>
<dbReference type="GO" id="GO:0006298">
    <property type="term" value="P:mismatch repair"/>
    <property type="evidence" value="ECO:0007669"/>
    <property type="project" value="InterPro"/>
</dbReference>
<dbReference type="Pfam" id="PF00488">
    <property type="entry name" value="MutS_V"/>
    <property type="match status" value="1"/>
</dbReference>
<dbReference type="GO" id="GO:0016887">
    <property type="term" value="F:ATP hydrolysis activity"/>
    <property type="evidence" value="ECO:0007669"/>
    <property type="project" value="InterPro"/>
</dbReference>
<dbReference type="NCBIfam" id="TIGR01069">
    <property type="entry name" value="mutS2"/>
    <property type="match status" value="1"/>
</dbReference>
<dbReference type="SUPFAM" id="SSF52540">
    <property type="entry name" value="P-loop containing nucleoside triphosphate hydrolases"/>
    <property type="match status" value="1"/>
</dbReference>
<keyword evidence="3" id="KW-0378">Hydrolase</keyword>
<evidence type="ECO:0000256" key="1">
    <source>
        <dbReference type="ARBA" id="ARBA00022730"/>
    </source>
</evidence>
<dbReference type="InterPro" id="IPR000432">
    <property type="entry name" value="DNA_mismatch_repair_MutS_C"/>
</dbReference>
<dbReference type="InterPro" id="IPR027417">
    <property type="entry name" value="P-loop_NTPase"/>
</dbReference>
<dbReference type="AlphaFoldDB" id="A0A1H9S319"/>
<dbReference type="PIRSF" id="PIRSF005814">
    <property type="entry name" value="MutS_YshD"/>
    <property type="match status" value="1"/>
</dbReference>
<dbReference type="OrthoDB" id="9808166at2"/>
<keyword evidence="5" id="KW-0694">RNA-binding</keyword>
<dbReference type="InterPro" id="IPR005747">
    <property type="entry name" value="MutS2"/>
</dbReference>
<name>A0A1H9S319_9BACI</name>
<keyword evidence="4" id="KW-0067">ATP-binding</keyword>
<evidence type="ECO:0000256" key="6">
    <source>
        <dbReference type="ARBA" id="ARBA00023125"/>
    </source>
</evidence>
<gene>
    <name evidence="8" type="ORF">SAMN05518684_1041</name>
</gene>
<dbReference type="EMBL" id="FOGT01000004">
    <property type="protein sequence ID" value="SER79391.1"/>
    <property type="molecule type" value="Genomic_DNA"/>
</dbReference>
<proteinExistence type="predicted"/>
<sequence length="643" mass="72507">MNQSSLQQLDYDNILNTVASFAHTDRAKETIMASEPKLVKKHIDQMLIEVNQAARILDMSSSVPIHSLDEVATYLKQAHKGLFLRPDQLERVVSFLEHCRKLKTFMKDKTSVAPDVANYVHSIADMTTCENEISGSLRHGKIDDYATPELANIRRHLRSKQAEVKEKAEAMCRSKKMTPYLQESMVVEKNGHFTIPVKKQYRSKVNGSVVDTSASGATVFMEPTEVAAIYEELNHLIMAEEHEVETILYQLTALVLEIEPDLHIAMETMHHYDVIFAKAKYGRSIDGIVPELNESFTIHIDQARHPLLGEKAVPLSLQLGLQERALVITGPNTGGKTVTLKTVGLLTLMAQTGLMIPAGEKTSLHIFQKIYVDIGDGQSIEQNLSTFSSRLTNIIDILEHADDKTLVLIDELGSGTDPNEGMALAQVILEQMFAKGSTIFATTHYRELKSLAQTHEGFLNGSMAFDVQTLQPTYRLLLGETGNSQAFDIAYKLGLHPELIKRAHQLSDRQSEADRFAVDETDQAQKRRYEKQLATTKYARKQRKQKESSIPIFNQGDNVTVSPKGSVGIVYKGPDETGNYIVQIKGEKHRVNHKRLTLKIPARDLYPEDYDFDIIFKSVEYRKTKHKMDRKHVESLTLHEEEN</sequence>
<dbReference type="RefSeq" id="WP_093048553.1">
    <property type="nucleotide sequence ID" value="NZ_FOGT01000004.1"/>
</dbReference>
<evidence type="ECO:0000256" key="5">
    <source>
        <dbReference type="ARBA" id="ARBA00022884"/>
    </source>
</evidence>
<evidence type="ECO:0000313" key="9">
    <source>
        <dbReference type="Proteomes" id="UP000198571"/>
    </source>
</evidence>
<dbReference type="GO" id="GO:0030983">
    <property type="term" value="F:mismatched DNA binding"/>
    <property type="evidence" value="ECO:0007669"/>
    <property type="project" value="InterPro"/>
</dbReference>
<dbReference type="SUPFAM" id="SSF48334">
    <property type="entry name" value="DNA repair protein MutS, domain III"/>
    <property type="match status" value="1"/>
</dbReference>
<dbReference type="GO" id="GO:0005524">
    <property type="term" value="F:ATP binding"/>
    <property type="evidence" value="ECO:0007669"/>
    <property type="project" value="UniProtKB-KW"/>
</dbReference>
<evidence type="ECO:0000256" key="2">
    <source>
        <dbReference type="ARBA" id="ARBA00022741"/>
    </source>
</evidence>
<dbReference type="GO" id="GO:0004519">
    <property type="term" value="F:endonuclease activity"/>
    <property type="evidence" value="ECO:0007669"/>
    <property type="project" value="InterPro"/>
</dbReference>
<keyword evidence="2" id="KW-0547">Nucleotide-binding</keyword>
<dbReference type="GO" id="GO:0019843">
    <property type="term" value="F:rRNA binding"/>
    <property type="evidence" value="ECO:0007669"/>
    <property type="project" value="UniProtKB-KW"/>
</dbReference>